<name>A0A917V2P0_9HYPH</name>
<gene>
    <name evidence="1" type="ORF">GCM10011322_07540</name>
</gene>
<dbReference type="AlphaFoldDB" id="A0A917V2P0"/>
<evidence type="ECO:0000313" key="1">
    <source>
        <dbReference type="EMBL" id="GGK23281.1"/>
    </source>
</evidence>
<dbReference type="InterPro" id="IPR025354">
    <property type="entry name" value="DUF4258"/>
</dbReference>
<dbReference type="EMBL" id="BMMF01000002">
    <property type="protein sequence ID" value="GGK23281.1"/>
    <property type="molecule type" value="Genomic_DNA"/>
</dbReference>
<keyword evidence="2" id="KW-1185">Reference proteome</keyword>
<dbReference type="Pfam" id="PF14076">
    <property type="entry name" value="DUF4258"/>
    <property type="match status" value="1"/>
</dbReference>
<evidence type="ECO:0000313" key="2">
    <source>
        <dbReference type="Proteomes" id="UP000600449"/>
    </source>
</evidence>
<protein>
    <recommendedName>
        <fullName evidence="3">DUF4258 domain-containing protein</fullName>
    </recommendedName>
</protein>
<evidence type="ECO:0008006" key="3">
    <source>
        <dbReference type="Google" id="ProtNLM"/>
    </source>
</evidence>
<comment type="caution">
    <text evidence="1">The sequence shown here is derived from an EMBL/GenBank/DDBJ whole genome shotgun (WGS) entry which is preliminary data.</text>
</comment>
<sequence>MGEQPWAPADATDRLRALARDPDCELALSSHARDRLGQRDLTTADVLWVLKTGFVTSPPQQVRSVGRFRYRIDGPAPNTGRRSIRVVVIPDEDRCMLFVVTVMWIDEG</sequence>
<reference evidence="1 2" key="1">
    <citation type="journal article" date="2014" name="Int. J. Syst. Evol. Microbiol.">
        <title>Complete genome sequence of Corynebacterium casei LMG S-19264T (=DSM 44701T), isolated from a smear-ripened cheese.</title>
        <authorList>
            <consortium name="US DOE Joint Genome Institute (JGI-PGF)"/>
            <person name="Walter F."/>
            <person name="Albersmeier A."/>
            <person name="Kalinowski J."/>
            <person name="Ruckert C."/>
        </authorList>
    </citation>
    <scope>NUCLEOTIDE SEQUENCE [LARGE SCALE GENOMIC DNA]</scope>
    <source>
        <strain evidence="1 2">CGMCC 1.9161</strain>
    </source>
</reference>
<dbReference type="Proteomes" id="UP000600449">
    <property type="component" value="Unassembled WGS sequence"/>
</dbReference>
<dbReference type="RefSeq" id="WP_188909728.1">
    <property type="nucleotide sequence ID" value="NZ_BMMF01000002.1"/>
</dbReference>
<proteinExistence type="predicted"/>
<organism evidence="1 2">
    <name type="scientific">Salinarimonas ramus</name>
    <dbReference type="NCBI Taxonomy" id="690164"/>
    <lineage>
        <taxon>Bacteria</taxon>
        <taxon>Pseudomonadati</taxon>
        <taxon>Pseudomonadota</taxon>
        <taxon>Alphaproteobacteria</taxon>
        <taxon>Hyphomicrobiales</taxon>
        <taxon>Salinarimonadaceae</taxon>
        <taxon>Salinarimonas</taxon>
    </lineage>
</organism>
<accession>A0A917V2P0</accession>